<dbReference type="Proteomes" id="UP000219514">
    <property type="component" value="Unassembled WGS sequence"/>
</dbReference>
<dbReference type="RefSeq" id="WP_097204587.1">
    <property type="nucleotide sequence ID" value="NZ_JACHXB010000001.1"/>
</dbReference>
<evidence type="ECO:0008006" key="3">
    <source>
        <dbReference type="Google" id="ProtNLM"/>
    </source>
</evidence>
<evidence type="ECO:0000313" key="2">
    <source>
        <dbReference type="Proteomes" id="UP000219514"/>
    </source>
</evidence>
<dbReference type="InterPro" id="IPR021284">
    <property type="entry name" value="DUF2750"/>
</dbReference>
<organism evidence="1 2">
    <name type="scientific">Geodermatophilus sabuli</name>
    <dbReference type="NCBI Taxonomy" id="1564158"/>
    <lineage>
        <taxon>Bacteria</taxon>
        <taxon>Bacillati</taxon>
        <taxon>Actinomycetota</taxon>
        <taxon>Actinomycetes</taxon>
        <taxon>Geodermatophilales</taxon>
        <taxon>Geodermatophilaceae</taxon>
        <taxon>Geodermatophilus</taxon>
    </lineage>
</organism>
<accession>A0A285EAC0</accession>
<proteinExistence type="predicted"/>
<sequence length="112" mass="11784">MSEDQVWRALTADRGLWGWGDDDGIVPWTGEDGRDVVPLWASAEQATAGAGVDGDPGEGPLFLDLDTLLAEIPGWMDAGITTAVLSAGGDGLPVPLTELTERLLRLQVDGRA</sequence>
<keyword evidence="2" id="KW-1185">Reference proteome</keyword>
<gene>
    <name evidence="1" type="ORF">SAMN06893097_101839</name>
</gene>
<reference evidence="1 2" key="1">
    <citation type="submission" date="2017-09" db="EMBL/GenBank/DDBJ databases">
        <authorList>
            <person name="Ehlers B."/>
            <person name="Leendertz F.H."/>
        </authorList>
    </citation>
    <scope>NUCLEOTIDE SEQUENCE [LARGE SCALE GENOMIC DNA]</scope>
    <source>
        <strain evidence="1 2">DSM 46844</strain>
    </source>
</reference>
<dbReference type="EMBL" id="OBDO01000001">
    <property type="protein sequence ID" value="SNX95036.1"/>
    <property type="molecule type" value="Genomic_DNA"/>
</dbReference>
<dbReference type="OrthoDB" id="2936081at2"/>
<evidence type="ECO:0000313" key="1">
    <source>
        <dbReference type="EMBL" id="SNX95036.1"/>
    </source>
</evidence>
<protein>
    <recommendedName>
        <fullName evidence="3">DUF2750 domain-containing protein</fullName>
    </recommendedName>
</protein>
<dbReference type="AlphaFoldDB" id="A0A285EAC0"/>
<name>A0A285EAC0_9ACTN</name>
<dbReference type="Pfam" id="PF11042">
    <property type="entry name" value="DUF2750"/>
    <property type="match status" value="1"/>
</dbReference>